<keyword evidence="4" id="KW-0255">Endonuclease</keyword>
<evidence type="ECO:0000256" key="3">
    <source>
        <dbReference type="ARBA" id="ARBA00022722"/>
    </source>
</evidence>
<evidence type="ECO:0000256" key="2">
    <source>
        <dbReference type="ARBA" id="ARBA00022695"/>
    </source>
</evidence>
<evidence type="ECO:0000313" key="7">
    <source>
        <dbReference type="EnsemblMetazoa" id="AALFPA23_006619.P8646"/>
    </source>
</evidence>
<evidence type="ECO:0000313" key="8">
    <source>
        <dbReference type="Proteomes" id="UP000069940"/>
    </source>
</evidence>
<keyword evidence="8" id="KW-1185">Reference proteome</keyword>
<dbReference type="PROSITE" id="PS50878">
    <property type="entry name" value="RT_POL"/>
    <property type="match status" value="1"/>
</dbReference>
<dbReference type="Gene3D" id="2.40.70.10">
    <property type="entry name" value="Acid Proteases"/>
    <property type="match status" value="1"/>
</dbReference>
<keyword evidence="3" id="KW-0540">Nuclease</keyword>
<sequence>MDDLKMSLGDETDSGADQSAEEPTDEKQQSNWMNNVLLGKSDNSKPAFVELNVNGKNLLIECDTGACATICSINTFKEKFSKCTLLPAKGFFFVISGETVNVVGKINVRVKFQKRVLTLSLLVIKSSKNFVYLLGRDWLNAIWPHWRDAFALNSLHDTNRDRWINNTVKQLKSDFASVFDDDLTEPIRNVVVDIRIDESAKPIVHKSYTVAFKHREAVSTHLDELEAKGILEKIEYAEWASPIVVVVKPNKKDIRVCMDGSKTVNPHIITHHYPLPVIDELITNKSGAKTFALIDLRGAYQQLVVSEASKRLLVINTHKGLYAYRRLPFGVKPAATIFQSVMDKILQDIPNVQAYIDGILIWAETDEELMKTIKLVLQRLVKHNVKINAEKCKWFVSHVKYLGHILSEAGVSPNPEKVRAITAVSEPKSKMQLKAFLGMITFYTKFIPKLSLILSPMYQLLKKDTKW</sequence>
<keyword evidence="4" id="KW-0378">Hydrolase</keyword>
<dbReference type="Proteomes" id="UP000069940">
    <property type="component" value="Unassembled WGS sequence"/>
</dbReference>
<dbReference type="InterPro" id="IPR043502">
    <property type="entry name" value="DNA/RNA_pol_sf"/>
</dbReference>
<dbReference type="InterPro" id="IPR043128">
    <property type="entry name" value="Rev_trsase/Diguanyl_cyclase"/>
</dbReference>
<dbReference type="EnsemblMetazoa" id="AALFPA23_006619.R8646">
    <property type="protein sequence ID" value="AALFPA23_006619.P8646"/>
    <property type="gene ID" value="AALFPA23_006619"/>
</dbReference>
<keyword evidence="2" id="KW-0548">Nucleotidyltransferase</keyword>
<dbReference type="InterPro" id="IPR000477">
    <property type="entry name" value="RT_dom"/>
</dbReference>
<reference evidence="7" key="2">
    <citation type="submission" date="2025-05" db="UniProtKB">
        <authorList>
            <consortium name="EnsemblMetazoa"/>
        </authorList>
    </citation>
    <scope>IDENTIFICATION</scope>
    <source>
        <strain evidence="7">Foshan</strain>
    </source>
</reference>
<dbReference type="GeneID" id="134287032"/>
<dbReference type="InterPro" id="IPR050951">
    <property type="entry name" value="Retrovirus_Pol_polyprotein"/>
</dbReference>
<name>A0ABM1Y7X4_AEDAL</name>
<dbReference type="Gene3D" id="3.30.70.270">
    <property type="match status" value="2"/>
</dbReference>
<dbReference type="Gene3D" id="3.10.10.10">
    <property type="entry name" value="HIV Type 1 Reverse Transcriptase, subunit A, domain 1"/>
    <property type="match status" value="1"/>
</dbReference>
<dbReference type="Pfam" id="PF00078">
    <property type="entry name" value="RVT_1"/>
    <property type="match status" value="1"/>
</dbReference>
<dbReference type="InterPro" id="IPR021109">
    <property type="entry name" value="Peptidase_aspartic_dom_sf"/>
</dbReference>
<evidence type="ECO:0000256" key="4">
    <source>
        <dbReference type="ARBA" id="ARBA00022759"/>
    </source>
</evidence>
<feature type="domain" description="Reverse transcriptase" evidence="6">
    <location>
        <begin position="227"/>
        <end position="406"/>
    </location>
</feature>
<keyword evidence="1" id="KW-0808">Transferase</keyword>
<evidence type="ECO:0000256" key="5">
    <source>
        <dbReference type="SAM" id="MobiDB-lite"/>
    </source>
</evidence>
<dbReference type="PANTHER" id="PTHR37984">
    <property type="entry name" value="PROTEIN CBG26694"/>
    <property type="match status" value="1"/>
</dbReference>
<reference evidence="8" key="1">
    <citation type="journal article" date="2015" name="Proc. Natl. Acad. Sci. U.S.A.">
        <title>Genome sequence of the Asian Tiger mosquito, Aedes albopictus, reveals insights into its biology, genetics, and evolution.</title>
        <authorList>
            <person name="Chen X.G."/>
            <person name="Jiang X."/>
            <person name="Gu J."/>
            <person name="Xu M."/>
            <person name="Wu Y."/>
            <person name="Deng Y."/>
            <person name="Zhang C."/>
            <person name="Bonizzoni M."/>
            <person name="Dermauw W."/>
            <person name="Vontas J."/>
            <person name="Armbruster P."/>
            <person name="Huang X."/>
            <person name="Yang Y."/>
            <person name="Zhang H."/>
            <person name="He W."/>
            <person name="Peng H."/>
            <person name="Liu Y."/>
            <person name="Wu K."/>
            <person name="Chen J."/>
            <person name="Lirakis M."/>
            <person name="Topalis P."/>
            <person name="Van Leeuwen T."/>
            <person name="Hall A.B."/>
            <person name="Jiang X."/>
            <person name="Thorpe C."/>
            <person name="Mueller R.L."/>
            <person name="Sun C."/>
            <person name="Waterhouse R.M."/>
            <person name="Yan G."/>
            <person name="Tu Z.J."/>
            <person name="Fang X."/>
            <person name="James A.A."/>
        </authorList>
    </citation>
    <scope>NUCLEOTIDE SEQUENCE [LARGE SCALE GENOMIC DNA]</scope>
    <source>
        <strain evidence="8">Foshan</strain>
    </source>
</reference>
<dbReference type="RefSeq" id="XP_062704728.1">
    <property type="nucleotide sequence ID" value="XM_062848744.1"/>
</dbReference>
<feature type="compositionally biased region" description="Acidic residues" evidence="5">
    <location>
        <begin position="10"/>
        <end position="24"/>
    </location>
</feature>
<accession>A0ABM1Y7X4</accession>
<protein>
    <recommendedName>
        <fullName evidence="6">Reverse transcriptase domain-containing protein</fullName>
    </recommendedName>
</protein>
<dbReference type="CDD" id="cd01647">
    <property type="entry name" value="RT_LTR"/>
    <property type="match status" value="1"/>
</dbReference>
<evidence type="ECO:0000256" key="1">
    <source>
        <dbReference type="ARBA" id="ARBA00022679"/>
    </source>
</evidence>
<dbReference type="PANTHER" id="PTHR37984:SF5">
    <property type="entry name" value="PROTEIN NYNRIN-LIKE"/>
    <property type="match status" value="1"/>
</dbReference>
<dbReference type="SUPFAM" id="SSF50630">
    <property type="entry name" value="Acid proteases"/>
    <property type="match status" value="1"/>
</dbReference>
<proteinExistence type="predicted"/>
<feature type="region of interest" description="Disordered" evidence="5">
    <location>
        <begin position="1"/>
        <end position="31"/>
    </location>
</feature>
<dbReference type="SUPFAM" id="SSF56672">
    <property type="entry name" value="DNA/RNA polymerases"/>
    <property type="match status" value="1"/>
</dbReference>
<evidence type="ECO:0000259" key="6">
    <source>
        <dbReference type="PROSITE" id="PS50878"/>
    </source>
</evidence>
<organism evidence="7 8">
    <name type="scientific">Aedes albopictus</name>
    <name type="common">Asian tiger mosquito</name>
    <name type="synonym">Stegomyia albopicta</name>
    <dbReference type="NCBI Taxonomy" id="7160"/>
    <lineage>
        <taxon>Eukaryota</taxon>
        <taxon>Metazoa</taxon>
        <taxon>Ecdysozoa</taxon>
        <taxon>Arthropoda</taxon>
        <taxon>Hexapoda</taxon>
        <taxon>Insecta</taxon>
        <taxon>Pterygota</taxon>
        <taxon>Neoptera</taxon>
        <taxon>Endopterygota</taxon>
        <taxon>Diptera</taxon>
        <taxon>Nematocera</taxon>
        <taxon>Culicoidea</taxon>
        <taxon>Culicidae</taxon>
        <taxon>Culicinae</taxon>
        <taxon>Aedini</taxon>
        <taxon>Aedes</taxon>
        <taxon>Stegomyia</taxon>
    </lineage>
</organism>